<dbReference type="EMBL" id="SORL01000007">
    <property type="protein sequence ID" value="TDY64574.1"/>
    <property type="molecule type" value="Genomic_DNA"/>
</dbReference>
<sequence>MIMERNTGNNKMDGGFQKINILTLLSSHEKRENQIKVTNVSIA</sequence>
<evidence type="ECO:0000313" key="2">
    <source>
        <dbReference type="Proteomes" id="UP000294824"/>
    </source>
</evidence>
<comment type="caution">
    <text evidence="1">The sequence shown here is derived from an EMBL/GenBank/DDBJ whole genome shotgun (WGS) entry which is preliminary data.</text>
</comment>
<keyword evidence="2" id="KW-1185">Reference proteome</keyword>
<evidence type="ECO:0000313" key="1">
    <source>
        <dbReference type="EMBL" id="TDY64574.1"/>
    </source>
</evidence>
<proteinExistence type="predicted"/>
<gene>
    <name evidence="1" type="ORF">DFQ06_1486</name>
</gene>
<accession>A0A4R8MGD7</accession>
<reference evidence="1 2" key="1">
    <citation type="submission" date="2019-03" db="EMBL/GenBank/DDBJ databases">
        <title>Genomic Encyclopedia of Type Strains, Phase III (KMG-III): the genomes of soil and plant-associated and newly described type strains.</title>
        <authorList>
            <person name="Whitman W."/>
        </authorList>
    </citation>
    <scope>NUCLEOTIDE SEQUENCE [LARGE SCALE GENOMIC DNA]</scope>
    <source>
        <strain evidence="1 2">CECT 8301</strain>
    </source>
</reference>
<protein>
    <submittedName>
        <fullName evidence="1">Uncharacterized protein</fullName>
    </submittedName>
</protein>
<dbReference type="Proteomes" id="UP000294824">
    <property type="component" value="Unassembled WGS sequence"/>
</dbReference>
<dbReference type="AlphaFoldDB" id="A0A4R8MGD7"/>
<organism evidence="1 2">
    <name type="scientific">Algibacter lectus</name>
    <dbReference type="NCBI Taxonomy" id="221126"/>
    <lineage>
        <taxon>Bacteria</taxon>
        <taxon>Pseudomonadati</taxon>
        <taxon>Bacteroidota</taxon>
        <taxon>Flavobacteriia</taxon>
        <taxon>Flavobacteriales</taxon>
        <taxon>Flavobacteriaceae</taxon>
        <taxon>Algibacter</taxon>
    </lineage>
</organism>
<name>A0A4R8MGD7_9FLAO</name>